<protein>
    <submittedName>
        <fullName evidence="3">Uncharacterized protein LOC113797070</fullName>
    </submittedName>
</protein>
<gene>
    <name evidence="3" type="primary">LOC113797070</name>
</gene>
<organism evidence="2 3">
    <name type="scientific">Dermatophagoides pteronyssinus</name>
    <name type="common">European house dust mite</name>
    <dbReference type="NCBI Taxonomy" id="6956"/>
    <lineage>
        <taxon>Eukaryota</taxon>
        <taxon>Metazoa</taxon>
        <taxon>Ecdysozoa</taxon>
        <taxon>Arthropoda</taxon>
        <taxon>Chelicerata</taxon>
        <taxon>Arachnida</taxon>
        <taxon>Acari</taxon>
        <taxon>Acariformes</taxon>
        <taxon>Sarcoptiformes</taxon>
        <taxon>Astigmata</taxon>
        <taxon>Psoroptidia</taxon>
        <taxon>Analgoidea</taxon>
        <taxon>Pyroglyphidae</taxon>
        <taxon>Dermatophagoidinae</taxon>
        <taxon>Dermatophagoides</taxon>
    </lineage>
</organism>
<evidence type="ECO:0000256" key="1">
    <source>
        <dbReference type="SAM" id="Phobius"/>
    </source>
</evidence>
<keyword evidence="2" id="KW-1185">Reference proteome</keyword>
<evidence type="ECO:0000313" key="2">
    <source>
        <dbReference type="Proteomes" id="UP000515146"/>
    </source>
</evidence>
<accession>A0A6P6YCL5</accession>
<proteinExistence type="predicted"/>
<feature type="transmembrane region" description="Helical" evidence="1">
    <location>
        <begin position="83"/>
        <end position="102"/>
    </location>
</feature>
<dbReference type="InParanoid" id="A0A6P6YCL5"/>
<feature type="transmembrane region" description="Helical" evidence="1">
    <location>
        <begin position="31"/>
        <end position="51"/>
    </location>
</feature>
<keyword evidence="1" id="KW-0472">Membrane</keyword>
<feature type="transmembrane region" description="Helical" evidence="1">
    <location>
        <begin position="122"/>
        <end position="142"/>
    </location>
</feature>
<dbReference type="Proteomes" id="UP000515146">
    <property type="component" value="Unplaced"/>
</dbReference>
<name>A0A6P6YCL5_DERPT</name>
<evidence type="ECO:0000313" key="3">
    <source>
        <dbReference type="RefSeq" id="XP_027203188.1"/>
    </source>
</evidence>
<sequence length="196" mass="23717">MKIKIFIVRLYYNFYSSIGFCFGRFDWKHRWSIIKSIIMITLFLNCSFFMYERYRRKYKGISASKISQNAFGLLIDRVNSLQFMFSFILSFLVFSINGYDLIRLADSSIFAQIYTDNQRNHIISLAILIFTILDVLFLYKCFGECTINIRYFEMSELYQEYFRMNLYDLLIYDQRFLLSMIIFAYGYFVLIIQTEK</sequence>
<reference evidence="3" key="1">
    <citation type="submission" date="2025-08" db="UniProtKB">
        <authorList>
            <consortium name="RefSeq"/>
        </authorList>
    </citation>
    <scope>IDENTIFICATION</scope>
    <source>
        <strain evidence="3">Airmid</strain>
    </source>
</reference>
<feature type="transmembrane region" description="Helical" evidence="1">
    <location>
        <begin position="176"/>
        <end position="194"/>
    </location>
</feature>
<keyword evidence="1" id="KW-1133">Transmembrane helix</keyword>
<keyword evidence="1" id="KW-0812">Transmembrane</keyword>
<dbReference type="RefSeq" id="XP_027203188.1">
    <property type="nucleotide sequence ID" value="XM_027347387.1"/>
</dbReference>
<dbReference type="OrthoDB" id="6535025at2759"/>
<dbReference type="AlphaFoldDB" id="A0A6P6YCL5"/>
<feature type="transmembrane region" description="Helical" evidence="1">
    <location>
        <begin position="7"/>
        <end position="25"/>
    </location>
</feature>
<dbReference type="KEGG" id="dpte:113797070"/>